<proteinExistence type="predicted"/>
<gene>
    <name evidence="1" type="ORF">EYC84_006640</name>
</gene>
<name>A0A5M9K8X3_MONFR</name>
<accession>A0A5M9K8X3</accession>
<organism evidence="1 2">
    <name type="scientific">Monilinia fructicola</name>
    <name type="common">Brown rot fungus</name>
    <name type="synonym">Ciboria fructicola</name>
    <dbReference type="NCBI Taxonomy" id="38448"/>
    <lineage>
        <taxon>Eukaryota</taxon>
        <taxon>Fungi</taxon>
        <taxon>Dikarya</taxon>
        <taxon>Ascomycota</taxon>
        <taxon>Pezizomycotina</taxon>
        <taxon>Leotiomycetes</taxon>
        <taxon>Helotiales</taxon>
        <taxon>Sclerotiniaceae</taxon>
        <taxon>Monilinia</taxon>
    </lineage>
</organism>
<reference evidence="1 2" key="1">
    <citation type="submission" date="2019-06" db="EMBL/GenBank/DDBJ databases">
        <title>Genome Sequence of the Brown Rot Fungal Pathogen Monilinia fructicola.</title>
        <authorList>
            <person name="De Miccolis Angelini R.M."/>
            <person name="Landi L."/>
            <person name="Abate D."/>
            <person name="Pollastro S."/>
            <person name="Romanazzi G."/>
            <person name="Faretra F."/>
        </authorList>
    </citation>
    <scope>NUCLEOTIDE SEQUENCE [LARGE SCALE GENOMIC DNA]</scope>
    <source>
        <strain evidence="1 2">Mfrc123</strain>
    </source>
</reference>
<sequence>MGLNKNNVLALFFSFKPLPRITIGAMIDNTRLKSNRVAIGYLNKPQIQMLRRVGRKEGNLGGRMGAPGYKGFLSSKGIARDGYHYYFKKKNDRLVMTSE</sequence>
<keyword evidence="2" id="KW-1185">Reference proteome</keyword>
<dbReference type="Proteomes" id="UP000322873">
    <property type="component" value="Unassembled WGS sequence"/>
</dbReference>
<dbReference type="EMBL" id="VICG01000001">
    <property type="protein sequence ID" value="KAA8576532.1"/>
    <property type="molecule type" value="Genomic_DNA"/>
</dbReference>
<protein>
    <submittedName>
        <fullName evidence="1">Uncharacterized protein</fullName>
    </submittedName>
</protein>
<evidence type="ECO:0000313" key="1">
    <source>
        <dbReference type="EMBL" id="KAA8576532.1"/>
    </source>
</evidence>
<dbReference type="AlphaFoldDB" id="A0A5M9K8X3"/>
<evidence type="ECO:0000313" key="2">
    <source>
        <dbReference type="Proteomes" id="UP000322873"/>
    </source>
</evidence>
<comment type="caution">
    <text evidence="1">The sequence shown here is derived from an EMBL/GenBank/DDBJ whole genome shotgun (WGS) entry which is preliminary data.</text>
</comment>